<dbReference type="GO" id="GO:0035999">
    <property type="term" value="P:tetrahydrofolate interconversion"/>
    <property type="evidence" value="ECO:0007669"/>
    <property type="project" value="TreeGrafter"/>
</dbReference>
<gene>
    <name evidence="6" type="ORF">FN960_10195</name>
</gene>
<dbReference type="PANTHER" id="PTHR23407:SF1">
    <property type="entry name" value="5-FORMYLTETRAHYDROFOLATE CYCLO-LIGASE"/>
    <property type="match status" value="1"/>
</dbReference>
<dbReference type="RefSeq" id="WP_143848610.1">
    <property type="nucleotide sequence ID" value="NZ_VLXZ01000005.1"/>
</dbReference>
<comment type="caution">
    <text evidence="6">The sequence shown here is derived from an EMBL/GenBank/DDBJ whole genome shotgun (WGS) entry which is preliminary data.</text>
</comment>
<accession>A0A553ZZ69</accession>
<dbReference type="InterPro" id="IPR024185">
    <property type="entry name" value="FTHF_cligase-like_sf"/>
</dbReference>
<organism evidence="6 7">
    <name type="scientific">Alkalicoccobacillus porphyridii</name>
    <dbReference type="NCBI Taxonomy" id="2597270"/>
    <lineage>
        <taxon>Bacteria</taxon>
        <taxon>Bacillati</taxon>
        <taxon>Bacillota</taxon>
        <taxon>Bacilli</taxon>
        <taxon>Bacillales</taxon>
        <taxon>Bacillaceae</taxon>
        <taxon>Alkalicoccobacillus</taxon>
    </lineage>
</organism>
<sequence>MKEAKRLIRANVLDKLINISKEEHHRLSMQIAAVLFEQPYWKDAQTIALTVSRFPEVDTTLLINKAWEEGKTVVLPRITKETRAMHFYEVHDSSQLEESVFSLMEPIPSTTIQRAAEEIHTMIVPGMAFTREGSRLGLGGGYYDRYLPHFSGETVALLFSCQLVAEIPMEDHDRAVDHIVSPGGIIR</sequence>
<keyword evidence="6" id="KW-0436">Ligase</keyword>
<dbReference type="GO" id="GO:0046872">
    <property type="term" value="F:metal ion binding"/>
    <property type="evidence" value="ECO:0007669"/>
    <property type="project" value="UniProtKB-KW"/>
</dbReference>
<dbReference type="OrthoDB" id="9801938at2"/>
<dbReference type="GO" id="GO:0009396">
    <property type="term" value="P:folic acid-containing compound biosynthetic process"/>
    <property type="evidence" value="ECO:0007669"/>
    <property type="project" value="TreeGrafter"/>
</dbReference>
<feature type="binding site" evidence="4">
    <location>
        <begin position="5"/>
        <end position="9"/>
    </location>
    <ligand>
        <name>ATP</name>
        <dbReference type="ChEBI" id="CHEBI:30616"/>
    </ligand>
</feature>
<evidence type="ECO:0000256" key="2">
    <source>
        <dbReference type="ARBA" id="ARBA00022741"/>
    </source>
</evidence>
<proteinExistence type="inferred from homology"/>
<dbReference type="GO" id="GO:0005524">
    <property type="term" value="F:ATP binding"/>
    <property type="evidence" value="ECO:0007669"/>
    <property type="project" value="UniProtKB-KW"/>
</dbReference>
<reference evidence="6 7" key="1">
    <citation type="submission" date="2019-07" db="EMBL/GenBank/DDBJ databases">
        <authorList>
            <person name="Park Y.J."/>
            <person name="Jeong S.E."/>
            <person name="Jung H.S."/>
        </authorList>
    </citation>
    <scope>NUCLEOTIDE SEQUENCE [LARGE SCALE GENOMIC DNA]</scope>
    <source>
        <strain evidence="7">P16(2019)</strain>
    </source>
</reference>
<dbReference type="NCBIfam" id="TIGR02727">
    <property type="entry name" value="MTHFS_bact"/>
    <property type="match status" value="1"/>
</dbReference>
<keyword evidence="5" id="KW-0460">Magnesium</keyword>
<dbReference type="GO" id="GO:0030272">
    <property type="term" value="F:5-formyltetrahydrofolate cyclo-ligase activity"/>
    <property type="evidence" value="ECO:0007669"/>
    <property type="project" value="UniProtKB-EC"/>
</dbReference>
<keyword evidence="3 4" id="KW-0067">ATP-binding</keyword>
<keyword evidence="7" id="KW-1185">Reference proteome</keyword>
<dbReference type="PIRSF" id="PIRSF006806">
    <property type="entry name" value="FTHF_cligase"/>
    <property type="match status" value="1"/>
</dbReference>
<evidence type="ECO:0000313" key="6">
    <source>
        <dbReference type="EMBL" id="TSB46715.1"/>
    </source>
</evidence>
<keyword evidence="2 4" id="KW-0547">Nucleotide-binding</keyword>
<dbReference type="InterPro" id="IPR037171">
    <property type="entry name" value="NagB/RpiA_transferase-like"/>
</dbReference>
<comment type="cofactor">
    <cofactor evidence="5">
        <name>Mg(2+)</name>
        <dbReference type="ChEBI" id="CHEBI:18420"/>
    </cofactor>
</comment>
<dbReference type="AlphaFoldDB" id="A0A553ZZ69"/>
<dbReference type="SUPFAM" id="SSF100950">
    <property type="entry name" value="NagB/RpiA/CoA transferase-like"/>
    <property type="match status" value="1"/>
</dbReference>
<evidence type="ECO:0000313" key="7">
    <source>
        <dbReference type="Proteomes" id="UP000318521"/>
    </source>
</evidence>
<protein>
    <recommendedName>
        <fullName evidence="5">5-formyltetrahydrofolate cyclo-ligase</fullName>
        <ecNumber evidence="5">6.3.3.2</ecNumber>
    </recommendedName>
</protein>
<feature type="binding site" evidence="4">
    <location>
        <begin position="135"/>
        <end position="143"/>
    </location>
    <ligand>
        <name>ATP</name>
        <dbReference type="ChEBI" id="CHEBI:30616"/>
    </ligand>
</feature>
<name>A0A553ZZ69_9BACI</name>
<dbReference type="Proteomes" id="UP000318521">
    <property type="component" value="Unassembled WGS sequence"/>
</dbReference>
<evidence type="ECO:0000256" key="5">
    <source>
        <dbReference type="RuleBase" id="RU361279"/>
    </source>
</evidence>
<keyword evidence="5" id="KW-0479">Metal-binding</keyword>
<feature type="binding site" evidence="4">
    <location>
        <position position="56"/>
    </location>
    <ligand>
        <name>substrate</name>
    </ligand>
</feature>
<dbReference type="Gene3D" id="3.40.50.10420">
    <property type="entry name" value="NagB/RpiA/CoA transferase-like"/>
    <property type="match status" value="1"/>
</dbReference>
<dbReference type="InterPro" id="IPR002698">
    <property type="entry name" value="FTHF_cligase"/>
</dbReference>
<comment type="similarity">
    <text evidence="1 5">Belongs to the 5-formyltetrahydrofolate cyclo-ligase family.</text>
</comment>
<feature type="binding site" evidence="4">
    <location>
        <position position="51"/>
    </location>
    <ligand>
        <name>substrate</name>
    </ligand>
</feature>
<dbReference type="PANTHER" id="PTHR23407">
    <property type="entry name" value="ATPASE INHIBITOR/5-FORMYLTETRAHYDROFOLATE CYCLO-LIGASE"/>
    <property type="match status" value="1"/>
</dbReference>
<dbReference type="EMBL" id="VLXZ01000005">
    <property type="protein sequence ID" value="TSB46715.1"/>
    <property type="molecule type" value="Genomic_DNA"/>
</dbReference>
<dbReference type="Pfam" id="PF01812">
    <property type="entry name" value="5-FTHF_cyc-lig"/>
    <property type="match status" value="1"/>
</dbReference>
<dbReference type="EC" id="6.3.3.2" evidence="5"/>
<evidence type="ECO:0000256" key="4">
    <source>
        <dbReference type="PIRSR" id="PIRSR006806-1"/>
    </source>
</evidence>
<evidence type="ECO:0000256" key="3">
    <source>
        <dbReference type="ARBA" id="ARBA00022840"/>
    </source>
</evidence>
<comment type="catalytic activity">
    <reaction evidence="5">
        <text>(6S)-5-formyl-5,6,7,8-tetrahydrofolate + ATP = (6R)-5,10-methenyltetrahydrofolate + ADP + phosphate</text>
        <dbReference type="Rhea" id="RHEA:10488"/>
        <dbReference type="ChEBI" id="CHEBI:30616"/>
        <dbReference type="ChEBI" id="CHEBI:43474"/>
        <dbReference type="ChEBI" id="CHEBI:57455"/>
        <dbReference type="ChEBI" id="CHEBI:57457"/>
        <dbReference type="ChEBI" id="CHEBI:456216"/>
        <dbReference type="EC" id="6.3.3.2"/>
    </reaction>
</comment>
<evidence type="ECO:0000256" key="1">
    <source>
        <dbReference type="ARBA" id="ARBA00010638"/>
    </source>
</evidence>